<dbReference type="InterPro" id="IPR046350">
    <property type="entry name" value="Cystatin_sf"/>
</dbReference>
<protein>
    <submittedName>
        <fullName evidence="3">Peptidase</fullName>
    </submittedName>
</protein>
<dbReference type="Proteomes" id="UP000660801">
    <property type="component" value="Unassembled WGS sequence"/>
</dbReference>
<evidence type="ECO:0000313" key="4">
    <source>
        <dbReference type="Proteomes" id="UP000660801"/>
    </source>
</evidence>
<dbReference type="Gene3D" id="3.10.450.40">
    <property type="match status" value="2"/>
</dbReference>
<evidence type="ECO:0000259" key="2">
    <source>
        <dbReference type="Pfam" id="PF17881"/>
    </source>
</evidence>
<accession>A0A917A6F1</accession>
<feature type="domain" description="Cell wall elongation regulator TseB-like" evidence="2">
    <location>
        <begin position="52"/>
        <end position="91"/>
    </location>
</feature>
<keyword evidence="4" id="KW-1185">Reference proteome</keyword>
<dbReference type="EMBL" id="BMJN01000010">
    <property type="protein sequence ID" value="GGE29484.1"/>
    <property type="molecule type" value="Genomic_DNA"/>
</dbReference>
<gene>
    <name evidence="3" type="ORF">GCM10011510_08480</name>
</gene>
<dbReference type="InterPro" id="IPR041401">
    <property type="entry name" value="TseB-like_dom"/>
</dbReference>
<dbReference type="Pfam" id="PF17881">
    <property type="entry name" value="TseB"/>
    <property type="match status" value="1"/>
</dbReference>
<organism evidence="3 4">
    <name type="scientific">Streptococcus himalayensis</name>
    <dbReference type="NCBI Taxonomy" id="1888195"/>
    <lineage>
        <taxon>Bacteria</taxon>
        <taxon>Bacillati</taxon>
        <taxon>Bacillota</taxon>
        <taxon>Bacilli</taxon>
        <taxon>Lactobacillales</taxon>
        <taxon>Streptococcaceae</taxon>
        <taxon>Streptococcus</taxon>
    </lineage>
</organism>
<evidence type="ECO:0000256" key="1">
    <source>
        <dbReference type="SAM" id="Phobius"/>
    </source>
</evidence>
<reference evidence="3" key="1">
    <citation type="journal article" date="2014" name="Int. J. Syst. Evol. Microbiol.">
        <title>Complete genome sequence of Corynebacterium casei LMG S-19264T (=DSM 44701T), isolated from a smear-ripened cheese.</title>
        <authorList>
            <consortium name="US DOE Joint Genome Institute (JGI-PGF)"/>
            <person name="Walter F."/>
            <person name="Albersmeier A."/>
            <person name="Kalinowski J."/>
            <person name="Ruckert C."/>
        </authorList>
    </citation>
    <scope>NUCLEOTIDE SEQUENCE</scope>
    <source>
        <strain evidence="3">CGMCC 1.15533</strain>
    </source>
</reference>
<keyword evidence="1" id="KW-1133">Transmembrane helix</keyword>
<feature type="transmembrane region" description="Helical" evidence="1">
    <location>
        <begin position="12"/>
        <end position="35"/>
    </location>
</feature>
<dbReference type="AlphaFoldDB" id="A0A917A6F1"/>
<proteinExistence type="predicted"/>
<reference evidence="3" key="2">
    <citation type="submission" date="2020-09" db="EMBL/GenBank/DDBJ databases">
        <authorList>
            <person name="Sun Q."/>
            <person name="Zhou Y."/>
        </authorList>
    </citation>
    <scope>NUCLEOTIDE SEQUENCE</scope>
    <source>
        <strain evidence="3">CGMCC 1.15533</strain>
    </source>
</reference>
<evidence type="ECO:0000313" key="3">
    <source>
        <dbReference type="EMBL" id="GGE29484.1"/>
    </source>
</evidence>
<comment type="caution">
    <text evidence="3">The sequence shown here is derived from an EMBL/GenBank/DDBJ whole genome shotgun (WGS) entry which is preliminary data.</text>
</comment>
<keyword evidence="1" id="KW-0812">Transmembrane</keyword>
<dbReference type="SUPFAM" id="SSF54403">
    <property type="entry name" value="Cystatin/monellin"/>
    <property type="match status" value="2"/>
</dbReference>
<dbReference type="OrthoDB" id="2242521at2"/>
<keyword evidence="1" id="KW-0472">Membrane</keyword>
<name>A0A917A6F1_9STRE</name>
<dbReference type="RefSeq" id="WP_068993835.1">
    <property type="nucleotide sequence ID" value="NZ_BMJN01000010.1"/>
</dbReference>
<sequence length="162" mass="18241">MKNRGNSQRKLLIWQYIIGIILLLSVLAFSFLYVLETAKAPYQSEKHSSQLLAEKYAALKELETFTMYHGKESYASLLGKDTSGKAIGVLIQKDSDKIYLYDLANGISQARAKKIAKENGAGKIERVVLGYFDNQPIWEVKSGQNYYVISFENGTFLSKEGI</sequence>